<dbReference type="Gene3D" id="3.30.1370.240">
    <property type="match status" value="1"/>
</dbReference>
<keyword evidence="4" id="KW-0963">Cytoplasm</keyword>
<dbReference type="EC" id="6.1.1.20" evidence="3"/>
<organism evidence="15 16">
    <name type="scientific">Collybia nuda</name>
    <dbReference type="NCBI Taxonomy" id="64659"/>
    <lineage>
        <taxon>Eukaryota</taxon>
        <taxon>Fungi</taxon>
        <taxon>Dikarya</taxon>
        <taxon>Basidiomycota</taxon>
        <taxon>Agaricomycotina</taxon>
        <taxon>Agaricomycetes</taxon>
        <taxon>Agaricomycetidae</taxon>
        <taxon>Agaricales</taxon>
        <taxon>Tricholomatineae</taxon>
        <taxon>Clitocybaceae</taxon>
        <taxon>Collybia</taxon>
    </lineage>
</organism>
<evidence type="ECO:0000256" key="11">
    <source>
        <dbReference type="ARBA" id="ARBA00023146"/>
    </source>
</evidence>
<evidence type="ECO:0000256" key="2">
    <source>
        <dbReference type="ARBA" id="ARBA00006703"/>
    </source>
</evidence>
<evidence type="ECO:0000256" key="8">
    <source>
        <dbReference type="ARBA" id="ARBA00022840"/>
    </source>
</evidence>
<evidence type="ECO:0000256" key="6">
    <source>
        <dbReference type="ARBA" id="ARBA00022723"/>
    </source>
</evidence>
<keyword evidence="9" id="KW-0460">Magnesium</keyword>
<feature type="domain" description="Aminoacyl-transfer RNA synthetases class-II family profile" evidence="14">
    <location>
        <begin position="236"/>
        <end position="528"/>
    </location>
</feature>
<dbReference type="GO" id="GO:0005524">
    <property type="term" value="F:ATP binding"/>
    <property type="evidence" value="ECO:0007669"/>
    <property type="project" value="UniProtKB-KW"/>
</dbReference>
<evidence type="ECO:0000256" key="12">
    <source>
        <dbReference type="ARBA" id="ARBA00030612"/>
    </source>
</evidence>
<proteinExistence type="inferred from homology"/>
<dbReference type="PANTHER" id="PTHR11538:SF40">
    <property type="entry name" value="PHENYLALANINE--TRNA LIGASE ALPHA SUBUNIT"/>
    <property type="match status" value="1"/>
</dbReference>
<keyword evidence="16" id="KW-1185">Reference proteome</keyword>
<evidence type="ECO:0000313" key="15">
    <source>
        <dbReference type="EMBL" id="KAF9464417.1"/>
    </source>
</evidence>
<dbReference type="FunFam" id="1.10.10.2320:FF:000001">
    <property type="entry name" value="phenylalanine--tRNA ligase alpha subunit"/>
    <property type="match status" value="1"/>
</dbReference>
<dbReference type="GO" id="GO:0004826">
    <property type="term" value="F:phenylalanine-tRNA ligase activity"/>
    <property type="evidence" value="ECO:0007669"/>
    <property type="project" value="UniProtKB-EC"/>
</dbReference>
<feature type="region of interest" description="Disordered" evidence="13">
    <location>
        <begin position="354"/>
        <end position="379"/>
    </location>
</feature>
<dbReference type="InterPro" id="IPR040725">
    <property type="entry name" value="PheRS_DBD3"/>
</dbReference>
<evidence type="ECO:0000256" key="4">
    <source>
        <dbReference type="ARBA" id="ARBA00022490"/>
    </source>
</evidence>
<evidence type="ECO:0000256" key="10">
    <source>
        <dbReference type="ARBA" id="ARBA00022917"/>
    </source>
</evidence>
<dbReference type="SUPFAM" id="SSF55681">
    <property type="entry name" value="Class II aaRS and biotin synthetases"/>
    <property type="match status" value="1"/>
</dbReference>
<dbReference type="GO" id="GO:0009328">
    <property type="term" value="C:phenylalanine-tRNA ligase complex"/>
    <property type="evidence" value="ECO:0007669"/>
    <property type="project" value="TreeGrafter"/>
</dbReference>
<comment type="caution">
    <text evidence="15">The sequence shown here is derived from an EMBL/GenBank/DDBJ whole genome shotgun (WGS) entry which is preliminary data.</text>
</comment>
<dbReference type="InterPro" id="IPR006195">
    <property type="entry name" value="aa-tRNA-synth_II"/>
</dbReference>
<evidence type="ECO:0000256" key="7">
    <source>
        <dbReference type="ARBA" id="ARBA00022741"/>
    </source>
</evidence>
<protein>
    <recommendedName>
        <fullName evidence="3">phenylalanine--tRNA ligase</fullName>
        <ecNumber evidence="3">6.1.1.20</ecNumber>
    </recommendedName>
    <alternativeName>
        <fullName evidence="12">Phenylalanyl-tRNA synthetase alpha subunit</fullName>
    </alternativeName>
</protein>
<dbReference type="PROSITE" id="PS50862">
    <property type="entry name" value="AA_TRNA_LIGASE_II"/>
    <property type="match status" value="1"/>
</dbReference>
<comment type="subcellular location">
    <subcellularLocation>
        <location evidence="1">Cytoplasm</location>
    </subcellularLocation>
</comment>
<dbReference type="Gene3D" id="1.10.10.2320">
    <property type="match status" value="1"/>
</dbReference>
<evidence type="ECO:0000313" key="16">
    <source>
        <dbReference type="Proteomes" id="UP000807353"/>
    </source>
</evidence>
<dbReference type="EMBL" id="MU150254">
    <property type="protein sequence ID" value="KAF9464417.1"/>
    <property type="molecule type" value="Genomic_DNA"/>
</dbReference>
<keyword evidence="7" id="KW-0547">Nucleotide-binding</keyword>
<reference evidence="15" key="1">
    <citation type="submission" date="2020-11" db="EMBL/GenBank/DDBJ databases">
        <authorList>
            <consortium name="DOE Joint Genome Institute"/>
            <person name="Ahrendt S."/>
            <person name="Riley R."/>
            <person name="Andreopoulos W."/>
            <person name="Labutti K."/>
            <person name="Pangilinan J."/>
            <person name="Ruiz-Duenas F.J."/>
            <person name="Barrasa J.M."/>
            <person name="Sanchez-Garcia M."/>
            <person name="Camarero S."/>
            <person name="Miyauchi S."/>
            <person name="Serrano A."/>
            <person name="Linde D."/>
            <person name="Babiker R."/>
            <person name="Drula E."/>
            <person name="Ayuso-Fernandez I."/>
            <person name="Pacheco R."/>
            <person name="Padilla G."/>
            <person name="Ferreira P."/>
            <person name="Barriuso J."/>
            <person name="Kellner H."/>
            <person name="Castanera R."/>
            <person name="Alfaro M."/>
            <person name="Ramirez L."/>
            <person name="Pisabarro A.G."/>
            <person name="Kuo A."/>
            <person name="Tritt A."/>
            <person name="Lipzen A."/>
            <person name="He G."/>
            <person name="Yan M."/>
            <person name="Ng V."/>
            <person name="Cullen D."/>
            <person name="Martin F."/>
            <person name="Rosso M.-N."/>
            <person name="Henrissat B."/>
            <person name="Hibbett D."/>
            <person name="Martinez A.T."/>
            <person name="Grigoriev I.V."/>
        </authorList>
    </citation>
    <scope>NUCLEOTIDE SEQUENCE</scope>
    <source>
        <strain evidence="15">CBS 247.69</strain>
    </source>
</reference>
<dbReference type="InterPro" id="IPR045864">
    <property type="entry name" value="aa-tRNA-synth_II/BPL/LPL"/>
</dbReference>
<gene>
    <name evidence="15" type="ORF">BDZ94DRAFT_1289336</name>
</gene>
<evidence type="ECO:0000259" key="14">
    <source>
        <dbReference type="PROSITE" id="PS50862"/>
    </source>
</evidence>
<evidence type="ECO:0000256" key="9">
    <source>
        <dbReference type="ARBA" id="ARBA00022842"/>
    </source>
</evidence>
<comment type="similarity">
    <text evidence="2">Belongs to the class-II aminoacyl-tRNA synthetase family. Phe-tRNA synthetase alpha subunit type 2 subfamily.</text>
</comment>
<keyword evidence="6" id="KW-0479">Metal-binding</keyword>
<sequence>MAEILQQLILDTLDDKTAINDTRDLTLPGQSGPAVSHDAQITILGALNSLLSRDMISYETHEISSHILTPEGAQIINEGSHEARVWSALPEKGAGPPLSPLQLKKQVGDETAKVGQGRAFKNGWIGKDGDGLVKLISMIQDDTQIDLQEISSTGTLKSGEKVLADLRKRKLIIQRKGQWFSVQKGPSFSTSTAKPETDLTADMLTSGAWKTSTFKKYNFEAEGVPVDSGALHPLLKVREEIRSIFLEMGFAEMPTAAFVESGFWCFDALFVPQQHPARDLQDTFYLSDPAKSLLPEPNYYKLVSTIHEHGGFGSTGYRAPWNHEESTKLLLRTHTTASSAHMLYKLAAKCRGEEVGGGEGEDTHGTSMTAGNPGKGEHDDGFRPAKLFSIDRVFRNETMDATHLAEFHQVEGVVADRGLTLADLIGFMRVFFKKMGIEQVRFKPAYNPYTEPSLEIFAFHPMLNRWVEVGNSGMFRPEMLEPMGFPKDVRVHGWGLSLERPTMIRYGINNIRTLVGHKVSLEGIKNSPAVMF</sequence>
<dbReference type="Proteomes" id="UP000807353">
    <property type="component" value="Unassembled WGS sequence"/>
</dbReference>
<evidence type="ECO:0000256" key="1">
    <source>
        <dbReference type="ARBA" id="ARBA00004496"/>
    </source>
</evidence>
<dbReference type="FunFam" id="1.10.10.2330:FF:000002">
    <property type="entry name" value="Phenylalanyl-tRNA synthetase alpha chain"/>
    <property type="match status" value="1"/>
</dbReference>
<evidence type="ECO:0000256" key="3">
    <source>
        <dbReference type="ARBA" id="ARBA00012814"/>
    </source>
</evidence>
<dbReference type="Gene3D" id="3.30.930.10">
    <property type="entry name" value="Bira Bifunctional Protein, Domain 2"/>
    <property type="match status" value="1"/>
</dbReference>
<evidence type="ECO:0000256" key="13">
    <source>
        <dbReference type="SAM" id="MobiDB-lite"/>
    </source>
</evidence>
<dbReference type="OrthoDB" id="238316at2759"/>
<dbReference type="GO" id="GO:0046872">
    <property type="term" value="F:metal ion binding"/>
    <property type="evidence" value="ECO:0007669"/>
    <property type="project" value="UniProtKB-KW"/>
</dbReference>
<accession>A0A9P5Y6E3</accession>
<evidence type="ECO:0000256" key="5">
    <source>
        <dbReference type="ARBA" id="ARBA00022598"/>
    </source>
</evidence>
<dbReference type="Gene3D" id="1.10.10.2330">
    <property type="match status" value="1"/>
</dbReference>
<dbReference type="InterPro" id="IPR002319">
    <property type="entry name" value="Phenylalanyl-tRNA_Synthase"/>
</dbReference>
<keyword evidence="11" id="KW-0030">Aminoacyl-tRNA synthetase</keyword>
<name>A0A9P5Y6E3_9AGAR</name>
<keyword evidence="8" id="KW-0067">ATP-binding</keyword>
<dbReference type="AlphaFoldDB" id="A0A9P5Y6E3"/>
<dbReference type="Pfam" id="PF01409">
    <property type="entry name" value="tRNA-synt_2d"/>
    <property type="match status" value="2"/>
</dbReference>
<dbReference type="PANTHER" id="PTHR11538">
    <property type="entry name" value="PHENYLALANYL-TRNA SYNTHETASE"/>
    <property type="match status" value="1"/>
</dbReference>
<dbReference type="Pfam" id="PF18553">
    <property type="entry name" value="PheRS_DBD3"/>
    <property type="match status" value="1"/>
</dbReference>
<keyword evidence="10" id="KW-0648">Protein biosynthesis</keyword>
<dbReference type="GO" id="GO:0005829">
    <property type="term" value="C:cytosol"/>
    <property type="evidence" value="ECO:0007669"/>
    <property type="project" value="TreeGrafter"/>
</dbReference>
<dbReference type="GO" id="GO:0000049">
    <property type="term" value="F:tRNA binding"/>
    <property type="evidence" value="ECO:0007669"/>
    <property type="project" value="InterPro"/>
</dbReference>
<keyword evidence="5" id="KW-0436">Ligase</keyword>
<dbReference type="GO" id="GO:0006432">
    <property type="term" value="P:phenylalanyl-tRNA aminoacylation"/>
    <property type="evidence" value="ECO:0007669"/>
    <property type="project" value="TreeGrafter"/>
</dbReference>
<dbReference type="CDD" id="cd00496">
    <property type="entry name" value="PheRS_alpha_core"/>
    <property type="match status" value="1"/>
</dbReference>